<organism evidence="2 3">
    <name type="scientific">Serendipita vermifera MAFF 305830</name>
    <dbReference type="NCBI Taxonomy" id="933852"/>
    <lineage>
        <taxon>Eukaryota</taxon>
        <taxon>Fungi</taxon>
        <taxon>Dikarya</taxon>
        <taxon>Basidiomycota</taxon>
        <taxon>Agaricomycotina</taxon>
        <taxon>Agaricomycetes</taxon>
        <taxon>Sebacinales</taxon>
        <taxon>Serendipitaceae</taxon>
        <taxon>Serendipita</taxon>
    </lineage>
</organism>
<dbReference type="Proteomes" id="UP000054097">
    <property type="component" value="Unassembled WGS sequence"/>
</dbReference>
<feature type="compositionally biased region" description="Basic and acidic residues" evidence="1">
    <location>
        <begin position="77"/>
        <end position="90"/>
    </location>
</feature>
<feature type="region of interest" description="Disordered" evidence="1">
    <location>
        <begin position="258"/>
        <end position="277"/>
    </location>
</feature>
<feature type="region of interest" description="Disordered" evidence="1">
    <location>
        <begin position="638"/>
        <end position="702"/>
    </location>
</feature>
<evidence type="ECO:0000256" key="1">
    <source>
        <dbReference type="SAM" id="MobiDB-lite"/>
    </source>
</evidence>
<feature type="region of interest" description="Disordered" evidence="1">
    <location>
        <begin position="1"/>
        <end position="90"/>
    </location>
</feature>
<keyword evidence="3" id="KW-1185">Reference proteome</keyword>
<proteinExistence type="predicted"/>
<evidence type="ECO:0000313" key="3">
    <source>
        <dbReference type="Proteomes" id="UP000054097"/>
    </source>
</evidence>
<feature type="compositionally biased region" description="Low complexity" evidence="1">
    <location>
        <begin position="656"/>
        <end position="669"/>
    </location>
</feature>
<dbReference type="HOGENOM" id="CLU_404955_0_0_1"/>
<feature type="compositionally biased region" description="Polar residues" evidence="1">
    <location>
        <begin position="436"/>
        <end position="459"/>
    </location>
</feature>
<evidence type="ECO:0000313" key="2">
    <source>
        <dbReference type="EMBL" id="KIM27509.1"/>
    </source>
</evidence>
<dbReference type="OrthoDB" id="3171578at2759"/>
<name>A0A0C3B5P3_SERVB</name>
<feature type="region of interest" description="Disordered" evidence="1">
    <location>
        <begin position="362"/>
        <end position="473"/>
    </location>
</feature>
<feature type="region of interest" description="Disordered" evidence="1">
    <location>
        <begin position="291"/>
        <end position="329"/>
    </location>
</feature>
<feature type="compositionally biased region" description="Basic residues" evidence="1">
    <location>
        <begin position="375"/>
        <end position="388"/>
    </location>
</feature>
<feature type="compositionally biased region" description="Acidic residues" evidence="1">
    <location>
        <begin position="11"/>
        <end position="33"/>
    </location>
</feature>
<feature type="compositionally biased region" description="Low complexity" evidence="1">
    <location>
        <begin position="389"/>
        <end position="418"/>
    </location>
</feature>
<protein>
    <submittedName>
        <fullName evidence="2">Uncharacterized protein</fullName>
    </submittedName>
</protein>
<feature type="compositionally biased region" description="Low complexity" evidence="1">
    <location>
        <begin position="681"/>
        <end position="702"/>
    </location>
</feature>
<dbReference type="AlphaFoldDB" id="A0A0C3B5P3"/>
<accession>A0A0C3B5P3</accession>
<gene>
    <name evidence="2" type="ORF">M408DRAFT_9233</name>
</gene>
<reference evidence="2 3" key="1">
    <citation type="submission" date="2014-04" db="EMBL/GenBank/DDBJ databases">
        <authorList>
            <consortium name="DOE Joint Genome Institute"/>
            <person name="Kuo A."/>
            <person name="Zuccaro A."/>
            <person name="Kohler A."/>
            <person name="Nagy L.G."/>
            <person name="Floudas D."/>
            <person name="Copeland A."/>
            <person name="Barry K.W."/>
            <person name="Cichocki N."/>
            <person name="Veneault-Fourrey C."/>
            <person name="LaButti K."/>
            <person name="Lindquist E.A."/>
            <person name="Lipzen A."/>
            <person name="Lundell T."/>
            <person name="Morin E."/>
            <person name="Murat C."/>
            <person name="Sun H."/>
            <person name="Tunlid A."/>
            <person name="Henrissat B."/>
            <person name="Grigoriev I.V."/>
            <person name="Hibbett D.S."/>
            <person name="Martin F."/>
            <person name="Nordberg H.P."/>
            <person name="Cantor M.N."/>
            <person name="Hua S.X."/>
        </authorList>
    </citation>
    <scope>NUCLEOTIDE SEQUENCE [LARGE SCALE GENOMIC DNA]</scope>
    <source>
        <strain evidence="2 3">MAFF 305830</strain>
    </source>
</reference>
<dbReference type="EMBL" id="KN824298">
    <property type="protein sequence ID" value="KIM27509.1"/>
    <property type="molecule type" value="Genomic_DNA"/>
</dbReference>
<reference evidence="3" key="2">
    <citation type="submission" date="2015-01" db="EMBL/GenBank/DDBJ databases">
        <title>Evolutionary Origins and Diversification of the Mycorrhizal Mutualists.</title>
        <authorList>
            <consortium name="DOE Joint Genome Institute"/>
            <consortium name="Mycorrhizal Genomics Consortium"/>
            <person name="Kohler A."/>
            <person name="Kuo A."/>
            <person name="Nagy L.G."/>
            <person name="Floudas D."/>
            <person name="Copeland A."/>
            <person name="Barry K.W."/>
            <person name="Cichocki N."/>
            <person name="Veneault-Fourrey C."/>
            <person name="LaButti K."/>
            <person name="Lindquist E.A."/>
            <person name="Lipzen A."/>
            <person name="Lundell T."/>
            <person name="Morin E."/>
            <person name="Murat C."/>
            <person name="Riley R."/>
            <person name="Ohm R."/>
            <person name="Sun H."/>
            <person name="Tunlid A."/>
            <person name="Henrissat B."/>
            <person name="Grigoriev I.V."/>
            <person name="Hibbett D.S."/>
            <person name="Martin F."/>
        </authorList>
    </citation>
    <scope>NUCLEOTIDE SEQUENCE [LARGE SCALE GENOMIC DNA]</scope>
    <source>
        <strain evidence="3">MAFF 305830</strain>
    </source>
</reference>
<feature type="compositionally biased region" description="Basic and acidic residues" evidence="1">
    <location>
        <begin position="1"/>
        <end position="10"/>
    </location>
</feature>
<sequence>MAAHPQRDGDDMMLVDEEYDVDGDDQLIDDDDVVGQTRASPPSEAHYPERSLQDSKQSNTRRRRPLESSQASSSIDKSIRKREQREREKEQQKQLLAKLIEIFETGGGTCAVQQGQKKFPWVDLPAALIRIGCYFAGWPEKCLPKMSDKHPDRIDASTGPSQWSLKQKRAMEAQINKGAVKVLPRPDNRAVIFEIVDDFGNVKDSTVEFSENWVRNKLLGLGVVANSPVPIPHPHPPAHVGYPSEPRQLSSSAMATDIDYSPPQQQHNTLALPPIRSNVDYNERLELPSLSQMTSMNGLHTPEDDSRSPSPMSNLSDGRFHPGSLHLHPSMRQASYHHPSKYPASYSQDDLLHTRGRILSLEHGLPRNTSSLRSTSRHRPTHPHHHHPYSQTMSTSSVSSMRSRPPSPYSSHAYPQSHSRSHSGVVPSLALLTDSPEFTSANTPTRKNHSNGSSPSMTGPASAGAGQRLPSHVPNVPSSVVAWDAQSRGWVLKVQSDRGFRSLPCLAGGVVCWHKDADEWECRSSQPEAGRALWNRHTASWELYPVSEAETREFMASPHLASQAVYPTHLPDLEGTCVFDAERLQSWVFSTTPESESRLPLSPCIIVWSVRRKQWSLLSETPQDVDVTWSQKDHAWHFSMPTTTAKPRRHSRDHSASPTSPRPSSAPHSNTLPPMIIRATSPIQSPPRSSAPRPLSTASSSF</sequence>